<evidence type="ECO:0008006" key="7">
    <source>
        <dbReference type="Google" id="ProtNLM"/>
    </source>
</evidence>
<dbReference type="InterPro" id="IPR052766">
    <property type="entry name" value="S41A_metabolite_peptidase"/>
</dbReference>
<dbReference type="InterPro" id="IPR056186">
    <property type="entry name" value="PDZ_CPAF-rel"/>
</dbReference>
<dbReference type="Gene3D" id="3.90.226.10">
    <property type="entry name" value="2-enoyl-CoA Hydratase, Chain A, domain 1"/>
    <property type="match status" value="1"/>
</dbReference>
<protein>
    <recommendedName>
        <fullName evidence="7">Tail specific protease domain-containing protein</fullName>
    </recommendedName>
</protein>
<evidence type="ECO:0000259" key="3">
    <source>
        <dbReference type="Pfam" id="PF03572"/>
    </source>
</evidence>
<keyword evidence="6" id="KW-1185">Reference proteome</keyword>
<dbReference type="InterPro" id="IPR005151">
    <property type="entry name" value="Tail-specific_protease"/>
</dbReference>
<dbReference type="InterPro" id="IPR029045">
    <property type="entry name" value="ClpP/crotonase-like_dom_sf"/>
</dbReference>
<reference evidence="5 6" key="1">
    <citation type="submission" date="2023-01" db="EMBL/GenBank/DDBJ databases">
        <title>Analysis of 21 Apiospora genomes using comparative genomics revels a genus with tremendous synthesis potential of carbohydrate active enzymes and secondary metabolites.</title>
        <authorList>
            <person name="Sorensen T."/>
        </authorList>
    </citation>
    <scope>NUCLEOTIDE SEQUENCE [LARGE SCALE GENOMIC DNA]</scope>
    <source>
        <strain evidence="5 6">CBS 33761</strain>
    </source>
</reference>
<dbReference type="Proteomes" id="UP001444661">
    <property type="component" value="Unassembled WGS sequence"/>
</dbReference>
<sequence length="688" mass="74008">MRNIIALISALQLAGAASTPLEIEPRAQQQSGDACATLSQVIQSHAVKGKDPLVEGQLAYDCLTALPFDSKLTGQFLTELRKYVQFQSTLEALKTPPKGYLSSAIDILGGLDKIAKTTYPSQYDFDFAINNLFNSANDGHLYILPCSIDHFQFTRDSNYLMVPVSVDGLAPPALYMTTDAPFINSKTVKVSPVTTINGQKAADYLNNAANQERSQDPDVRWNQLFPSYATLAGNPANFLGRFTNPGVWPGTNNTLVVFANGTTLAIDTVAKIRAGDTAGFSSSAKDLYSRVCLPSATSRNKASEADGEGSPLTKPSPSSPAYYPPTVSRDNYNQMNGYYLDAQTAVMFIPSFSGENLPHDQDGHFADAATKIVSDAVKSGRKRIIIDVSGNGGGNFNRAFDLFRLFFPNGFPYSATKFRRTDATDAMDTIFAAQTRQEATGDPWGWSGQVRPDQKTRVSSLADFLDGGAPELGVPVSSLFASFDFAANSFKDSPVRGFGTVPLSSNSPPYSPDDIVIMGDGICASTCTTFVNLMTNVGGVRTVAFGGRPGTGPMQIMGGVRGFQAYRFDGLYDVVDKANVMLKENPSLLSKDLTAKWQASRPINKSDFPLVLHGGGVNFRNAYQQGDDGTPLQFAYQAADCRLFYTFDNYAEPATQWQAASDAIWGGKGCVNGSTGGPGLARVRRGPP</sequence>
<dbReference type="PANTHER" id="PTHR37049:SF4">
    <property type="entry name" value="RHODANESE DOMAIN-CONTAINING PROTEIN"/>
    <property type="match status" value="1"/>
</dbReference>
<name>A0ABR1TWS8_9PEZI</name>
<accession>A0ABR1TWS8</accession>
<feature type="compositionally biased region" description="Low complexity" evidence="1">
    <location>
        <begin position="315"/>
        <end position="325"/>
    </location>
</feature>
<feature type="domain" description="CPAF-like PDZ" evidence="4">
    <location>
        <begin position="157"/>
        <end position="274"/>
    </location>
</feature>
<gene>
    <name evidence="5" type="ORF">PG993_002491</name>
</gene>
<evidence type="ECO:0000259" key="4">
    <source>
        <dbReference type="Pfam" id="PF23658"/>
    </source>
</evidence>
<keyword evidence="2" id="KW-0732">Signal</keyword>
<feature type="chain" id="PRO_5045083105" description="Tail specific protease domain-containing protein" evidence="2">
    <location>
        <begin position="17"/>
        <end position="688"/>
    </location>
</feature>
<dbReference type="Pfam" id="PF23658">
    <property type="entry name" value="PDZ_CPAF_rel"/>
    <property type="match status" value="1"/>
</dbReference>
<dbReference type="SUPFAM" id="SSF52096">
    <property type="entry name" value="ClpP/crotonase"/>
    <property type="match status" value="1"/>
</dbReference>
<dbReference type="EMBL" id="JAQQWK010000002">
    <property type="protein sequence ID" value="KAK8051106.1"/>
    <property type="molecule type" value="Genomic_DNA"/>
</dbReference>
<feature type="signal peptide" evidence="2">
    <location>
        <begin position="1"/>
        <end position="16"/>
    </location>
</feature>
<feature type="domain" description="Tail specific protease" evidence="3">
    <location>
        <begin position="345"/>
        <end position="424"/>
    </location>
</feature>
<organism evidence="5 6">
    <name type="scientific">Apiospora rasikravindrae</name>
    <dbReference type="NCBI Taxonomy" id="990691"/>
    <lineage>
        <taxon>Eukaryota</taxon>
        <taxon>Fungi</taxon>
        <taxon>Dikarya</taxon>
        <taxon>Ascomycota</taxon>
        <taxon>Pezizomycotina</taxon>
        <taxon>Sordariomycetes</taxon>
        <taxon>Xylariomycetidae</taxon>
        <taxon>Amphisphaeriales</taxon>
        <taxon>Apiosporaceae</taxon>
        <taxon>Apiospora</taxon>
    </lineage>
</organism>
<evidence type="ECO:0000313" key="6">
    <source>
        <dbReference type="Proteomes" id="UP001444661"/>
    </source>
</evidence>
<proteinExistence type="predicted"/>
<dbReference type="PANTHER" id="PTHR37049">
    <property type="entry name" value="PEPTIDASE S41 FAMILY PROTEIN"/>
    <property type="match status" value="1"/>
</dbReference>
<evidence type="ECO:0000256" key="1">
    <source>
        <dbReference type="SAM" id="MobiDB-lite"/>
    </source>
</evidence>
<evidence type="ECO:0000256" key="2">
    <source>
        <dbReference type="SAM" id="SignalP"/>
    </source>
</evidence>
<feature type="region of interest" description="Disordered" evidence="1">
    <location>
        <begin position="298"/>
        <end position="326"/>
    </location>
</feature>
<dbReference type="Pfam" id="PF03572">
    <property type="entry name" value="Peptidase_S41"/>
    <property type="match status" value="1"/>
</dbReference>
<comment type="caution">
    <text evidence="5">The sequence shown here is derived from an EMBL/GenBank/DDBJ whole genome shotgun (WGS) entry which is preliminary data.</text>
</comment>
<evidence type="ECO:0000313" key="5">
    <source>
        <dbReference type="EMBL" id="KAK8051106.1"/>
    </source>
</evidence>